<evidence type="ECO:0000256" key="4">
    <source>
        <dbReference type="ARBA" id="ARBA00022989"/>
    </source>
</evidence>
<dbReference type="Pfam" id="PF03741">
    <property type="entry name" value="TerC"/>
    <property type="match status" value="1"/>
</dbReference>
<dbReference type="PANTHER" id="PTHR30238:SF0">
    <property type="entry name" value="THYLAKOID MEMBRANE PROTEIN TERC, CHLOROPLASTIC"/>
    <property type="match status" value="1"/>
</dbReference>
<evidence type="ECO:0000256" key="6">
    <source>
        <dbReference type="SAM" id="Phobius"/>
    </source>
</evidence>
<feature type="transmembrane region" description="Helical" evidence="6">
    <location>
        <begin position="72"/>
        <end position="90"/>
    </location>
</feature>
<evidence type="ECO:0000256" key="2">
    <source>
        <dbReference type="ARBA" id="ARBA00007511"/>
    </source>
</evidence>
<feature type="transmembrane region" description="Helical" evidence="6">
    <location>
        <begin position="6"/>
        <end position="27"/>
    </location>
</feature>
<keyword evidence="3 6" id="KW-0812">Transmembrane</keyword>
<proteinExistence type="inferred from homology"/>
<dbReference type="EMBL" id="ACVN02000016">
    <property type="protein sequence ID" value="ERK63153.1"/>
    <property type="molecule type" value="Genomic_DNA"/>
</dbReference>
<name>U2SC43_9ACTN</name>
<gene>
    <name evidence="7" type="ORF">HMPREF0682_0304</name>
</gene>
<dbReference type="InterPro" id="IPR005496">
    <property type="entry name" value="Integral_membrane_TerC"/>
</dbReference>
<dbReference type="NCBIfam" id="TIGR03718">
    <property type="entry name" value="R_switched_Alx"/>
    <property type="match status" value="1"/>
</dbReference>
<evidence type="ECO:0000256" key="5">
    <source>
        <dbReference type="ARBA" id="ARBA00023136"/>
    </source>
</evidence>
<comment type="subcellular location">
    <subcellularLocation>
        <location evidence="1">Membrane</location>
        <topology evidence="1">Multi-pass membrane protein</topology>
    </subcellularLocation>
</comment>
<evidence type="ECO:0000256" key="1">
    <source>
        <dbReference type="ARBA" id="ARBA00004141"/>
    </source>
</evidence>
<dbReference type="PANTHER" id="PTHR30238">
    <property type="entry name" value="MEMBRANE BOUND PREDICTED REDOX MODULATOR"/>
    <property type="match status" value="1"/>
</dbReference>
<organism evidence="7 8">
    <name type="scientific">Propionibacterium acidifaciens F0233</name>
    <dbReference type="NCBI Taxonomy" id="553198"/>
    <lineage>
        <taxon>Bacteria</taxon>
        <taxon>Bacillati</taxon>
        <taxon>Actinomycetota</taxon>
        <taxon>Actinomycetes</taxon>
        <taxon>Propionibacteriales</taxon>
        <taxon>Propionibacteriaceae</taxon>
        <taxon>Propionibacterium</taxon>
    </lineage>
</organism>
<feature type="transmembrane region" description="Helical" evidence="6">
    <location>
        <begin position="257"/>
        <end position="277"/>
    </location>
</feature>
<keyword evidence="4 6" id="KW-1133">Transmembrane helix</keyword>
<protein>
    <submittedName>
        <fullName evidence="7">Integral membrane protein, TerC family</fullName>
    </submittedName>
</protein>
<dbReference type="OrthoDB" id="5242957at2"/>
<feature type="transmembrane region" description="Helical" evidence="6">
    <location>
        <begin position="228"/>
        <end position="250"/>
    </location>
</feature>
<evidence type="ECO:0000313" key="8">
    <source>
        <dbReference type="Proteomes" id="UP000017052"/>
    </source>
</evidence>
<sequence length="349" mass="38837">MHVSVLTWIITIVVMLAVLVVDAVLMARHPHVPSVRECVACIGVYVGLAAVFGLCLHFFAGGTHSGEFFAGWLTEYSLSLDNLFIFLIIMRRMRVPRECQQFGLLVGIMLALLLRGLFIALGATLISRLAWVFFLFGAWLIHAAIDLVRDYRHHDTDDDADDATEGRLMRWVKRVIPSSNAFDEDKVFVRVDGRLLATSLFFVIVALGSTDVMFALDSIPAIFGLTQQPYIVFTANVFALMGLRQLYFLLGDLLNRLVYLPIGLSVLLAFIGVKLVLHAMHHYGLDARLGFDGEIPTSVSLLVIVGILGVTAVVSVARIRHDRRAVARAKAERLAKDRARFEATQDQWS</sequence>
<reference evidence="7" key="1">
    <citation type="submission" date="2013-08" db="EMBL/GenBank/DDBJ databases">
        <authorList>
            <person name="Durkin A.S."/>
            <person name="Haft D.R."/>
            <person name="McCorrison J."/>
            <person name="Torralba M."/>
            <person name="Gillis M."/>
            <person name="Haft D.H."/>
            <person name="Methe B."/>
            <person name="Sutton G."/>
            <person name="Nelson K.E."/>
        </authorList>
    </citation>
    <scope>NUCLEOTIDE SEQUENCE [LARGE SCALE GENOMIC DNA]</scope>
    <source>
        <strain evidence="7">F0233</strain>
    </source>
</reference>
<dbReference type="Proteomes" id="UP000017052">
    <property type="component" value="Unassembled WGS sequence"/>
</dbReference>
<dbReference type="GO" id="GO:0016020">
    <property type="term" value="C:membrane"/>
    <property type="evidence" value="ECO:0007669"/>
    <property type="project" value="UniProtKB-SubCell"/>
</dbReference>
<evidence type="ECO:0000313" key="7">
    <source>
        <dbReference type="EMBL" id="ERK63153.1"/>
    </source>
</evidence>
<comment type="similarity">
    <text evidence="2">Belongs to the TerC family.</text>
</comment>
<feature type="transmembrane region" description="Helical" evidence="6">
    <location>
        <begin position="195"/>
        <end position="216"/>
    </location>
</feature>
<comment type="caution">
    <text evidence="7">The sequence shown here is derived from an EMBL/GenBank/DDBJ whole genome shotgun (WGS) entry which is preliminary data.</text>
</comment>
<feature type="transmembrane region" description="Helical" evidence="6">
    <location>
        <begin position="129"/>
        <end position="148"/>
    </location>
</feature>
<accession>U2SC43</accession>
<dbReference type="AlphaFoldDB" id="U2SC43"/>
<evidence type="ECO:0000256" key="3">
    <source>
        <dbReference type="ARBA" id="ARBA00022692"/>
    </source>
</evidence>
<feature type="transmembrane region" description="Helical" evidence="6">
    <location>
        <begin position="102"/>
        <end position="123"/>
    </location>
</feature>
<keyword evidence="8" id="KW-1185">Reference proteome</keyword>
<dbReference type="RefSeq" id="WP_021796181.1">
    <property type="nucleotide sequence ID" value="NZ_ACVN02000016.1"/>
</dbReference>
<keyword evidence="5 6" id="KW-0472">Membrane</keyword>
<dbReference type="GeneID" id="95360523"/>
<dbReference type="InterPro" id="IPR022369">
    <property type="entry name" value="Integral_membrane_TerC_rswitch"/>
</dbReference>
<feature type="transmembrane region" description="Helical" evidence="6">
    <location>
        <begin position="297"/>
        <end position="319"/>
    </location>
</feature>
<feature type="transmembrane region" description="Helical" evidence="6">
    <location>
        <begin position="39"/>
        <end position="60"/>
    </location>
</feature>